<dbReference type="EC" id="2.3.1.28" evidence="1"/>
<name>A0ABU1TWV0_9BACL</name>
<gene>
    <name evidence="1" type="ORF">J2X07_000643</name>
</gene>
<dbReference type="InterPro" id="IPR001707">
    <property type="entry name" value="Cmp_AcTrfase"/>
</dbReference>
<keyword evidence="2" id="KW-1185">Reference proteome</keyword>
<dbReference type="GO" id="GO:0008811">
    <property type="term" value="F:chloramphenicol O-acetyltransferase activity"/>
    <property type="evidence" value="ECO:0007669"/>
    <property type="project" value="UniProtKB-EC"/>
</dbReference>
<dbReference type="RefSeq" id="WP_310256343.1">
    <property type="nucleotide sequence ID" value="NZ_JAVDWA010000001.1"/>
</dbReference>
<sequence length="217" mass="25734">MKFHYIDKDNWDRKEYFEHYLNQKCTFSITVNLDITLLLQQLKSRDIKLYPAFIYMVSRVVNSHKEFRTSFSDDGQLGFWKEMSPSYTIFHKDNKSFSSIWTNYSTRFARFYENFKEDGEKYGEKKGLFPKPDEPKNTFPISSIPWVNFTGFNLNINNDGNYLLPIITSGKYFTQDDNVWLPVSLQVHHGVCDGYHAGLFFEEMQVLTEKCLVWLDD</sequence>
<comment type="caution">
    <text evidence="1">The sequence shown here is derived from an EMBL/GenBank/DDBJ whole genome shotgun (WGS) entry which is preliminary data.</text>
</comment>
<keyword evidence="1" id="KW-0012">Acyltransferase</keyword>
<evidence type="ECO:0000313" key="2">
    <source>
        <dbReference type="Proteomes" id="UP001258181"/>
    </source>
</evidence>
<dbReference type="NCBIfam" id="NF000491">
    <property type="entry name" value="chloram_CatA"/>
    <property type="match status" value="1"/>
</dbReference>
<protein>
    <submittedName>
        <fullName evidence="1">Chloramphenicol O-acetyltransferase type A</fullName>
        <ecNumber evidence="1">2.3.1.28</ecNumber>
    </submittedName>
</protein>
<dbReference type="EMBL" id="JAVDWA010000001">
    <property type="protein sequence ID" value="MDR7071668.1"/>
    <property type="molecule type" value="Genomic_DNA"/>
</dbReference>
<evidence type="ECO:0000313" key="1">
    <source>
        <dbReference type="EMBL" id="MDR7071668.1"/>
    </source>
</evidence>
<proteinExistence type="predicted"/>
<reference evidence="1 2" key="1">
    <citation type="submission" date="2023-07" db="EMBL/GenBank/DDBJ databases">
        <title>Sorghum-associated microbial communities from plants grown in Nebraska, USA.</title>
        <authorList>
            <person name="Schachtman D."/>
        </authorList>
    </citation>
    <scope>NUCLEOTIDE SEQUENCE [LARGE SCALE GENOMIC DNA]</scope>
    <source>
        <strain evidence="1 2">BE211</strain>
    </source>
</reference>
<dbReference type="PANTHER" id="PTHR38474:SF2">
    <property type="entry name" value="CHLORAMPHENICOL ACETYLTRANSFERASE"/>
    <property type="match status" value="1"/>
</dbReference>
<dbReference type="PIRSF" id="PIRSF000440">
    <property type="entry name" value="CAT"/>
    <property type="match status" value="1"/>
</dbReference>
<organism evidence="1 2">
    <name type="scientific">Fictibacillus barbaricus</name>
    <dbReference type="NCBI Taxonomy" id="182136"/>
    <lineage>
        <taxon>Bacteria</taxon>
        <taxon>Bacillati</taxon>
        <taxon>Bacillota</taxon>
        <taxon>Bacilli</taxon>
        <taxon>Bacillales</taxon>
        <taxon>Fictibacillaceae</taxon>
        <taxon>Fictibacillus</taxon>
    </lineage>
</organism>
<accession>A0ABU1TWV0</accession>
<dbReference type="PANTHER" id="PTHR38474">
    <property type="entry name" value="SLR0299 PROTEIN"/>
    <property type="match status" value="1"/>
</dbReference>
<keyword evidence="1" id="KW-0808">Transferase</keyword>
<dbReference type="InterPro" id="IPR023213">
    <property type="entry name" value="CAT-like_dom_sf"/>
</dbReference>
<dbReference type="Proteomes" id="UP001258181">
    <property type="component" value="Unassembled WGS sequence"/>
</dbReference>
<dbReference type="SMART" id="SM01059">
    <property type="entry name" value="CAT"/>
    <property type="match status" value="1"/>
</dbReference>
<dbReference type="Pfam" id="PF00302">
    <property type="entry name" value="CAT"/>
    <property type="match status" value="1"/>
</dbReference>
<dbReference type="SUPFAM" id="SSF52777">
    <property type="entry name" value="CoA-dependent acyltransferases"/>
    <property type="match status" value="1"/>
</dbReference>
<dbReference type="Gene3D" id="3.30.559.10">
    <property type="entry name" value="Chloramphenicol acetyltransferase-like domain"/>
    <property type="match status" value="1"/>
</dbReference>